<evidence type="ECO:0000313" key="1">
    <source>
        <dbReference type="EMBL" id="KAE8701266.1"/>
    </source>
</evidence>
<dbReference type="EMBL" id="VEPZ02001024">
    <property type="protein sequence ID" value="KAE8701266.1"/>
    <property type="molecule type" value="Genomic_DNA"/>
</dbReference>
<dbReference type="SMART" id="SM00205">
    <property type="entry name" value="THN"/>
    <property type="match status" value="1"/>
</dbReference>
<protein>
    <submittedName>
        <fullName evidence="1">Thaumatin-like protein 1</fullName>
    </submittedName>
</protein>
<dbReference type="Proteomes" id="UP000436088">
    <property type="component" value="Unassembled WGS sequence"/>
</dbReference>
<keyword evidence="2" id="KW-1185">Reference proteome</keyword>
<sequence>MESGECTSTGCLTDLNKKCPSELLINGGGACKSTCDAFGNPEYCCSGAYNSPAACKPSTYSQVFKSVCPKSYSYAFDDVTSTFTCTGADYTITFCPNVSSLKSSQDPATAKATGLDPVPEPVQASALASQWLANLATGDSKGIRPFPVIRIGFAIAL</sequence>
<evidence type="ECO:0000313" key="2">
    <source>
        <dbReference type="Proteomes" id="UP000436088"/>
    </source>
</evidence>
<name>A0A6A3ABB9_HIBSY</name>
<dbReference type="Pfam" id="PF00314">
    <property type="entry name" value="Thaumatin"/>
    <property type="match status" value="1"/>
</dbReference>
<dbReference type="AlphaFoldDB" id="A0A6A3ABB9"/>
<comment type="caution">
    <text evidence="1">The sequence shown here is derived from an EMBL/GenBank/DDBJ whole genome shotgun (WGS) entry which is preliminary data.</text>
</comment>
<gene>
    <name evidence="1" type="ORF">F3Y22_tig00110548pilonHSYRG00657</name>
</gene>
<dbReference type="Gene3D" id="2.60.110.10">
    <property type="entry name" value="Thaumatin"/>
    <property type="match status" value="1"/>
</dbReference>
<dbReference type="PROSITE" id="PS51367">
    <property type="entry name" value="THAUMATIN_2"/>
    <property type="match status" value="1"/>
</dbReference>
<dbReference type="InterPro" id="IPR037176">
    <property type="entry name" value="Osmotin/thaumatin-like_sf"/>
</dbReference>
<dbReference type="SUPFAM" id="SSF49870">
    <property type="entry name" value="Osmotin, thaumatin-like protein"/>
    <property type="match status" value="1"/>
</dbReference>
<proteinExistence type="predicted"/>
<dbReference type="PANTHER" id="PTHR31048">
    <property type="entry name" value="OS03G0233200 PROTEIN"/>
    <property type="match status" value="1"/>
</dbReference>
<accession>A0A6A3ABB9</accession>
<dbReference type="InterPro" id="IPR001938">
    <property type="entry name" value="Thaumatin"/>
</dbReference>
<organism evidence="1 2">
    <name type="scientific">Hibiscus syriacus</name>
    <name type="common">Rose of Sharon</name>
    <dbReference type="NCBI Taxonomy" id="106335"/>
    <lineage>
        <taxon>Eukaryota</taxon>
        <taxon>Viridiplantae</taxon>
        <taxon>Streptophyta</taxon>
        <taxon>Embryophyta</taxon>
        <taxon>Tracheophyta</taxon>
        <taxon>Spermatophyta</taxon>
        <taxon>Magnoliopsida</taxon>
        <taxon>eudicotyledons</taxon>
        <taxon>Gunneridae</taxon>
        <taxon>Pentapetalae</taxon>
        <taxon>rosids</taxon>
        <taxon>malvids</taxon>
        <taxon>Malvales</taxon>
        <taxon>Malvaceae</taxon>
        <taxon>Malvoideae</taxon>
        <taxon>Hibiscus</taxon>
    </lineage>
</organism>
<reference evidence="1" key="1">
    <citation type="submission" date="2019-09" db="EMBL/GenBank/DDBJ databases">
        <title>Draft genome information of white flower Hibiscus syriacus.</title>
        <authorList>
            <person name="Kim Y.-M."/>
        </authorList>
    </citation>
    <scope>NUCLEOTIDE SEQUENCE [LARGE SCALE GENOMIC DNA]</scope>
    <source>
        <strain evidence="1">YM2019G1</strain>
    </source>
</reference>